<dbReference type="GeneID" id="61526922"/>
<dbReference type="GO" id="GO:0016853">
    <property type="term" value="F:isomerase activity"/>
    <property type="evidence" value="ECO:0007669"/>
    <property type="project" value="UniProtKB-KW"/>
</dbReference>
<name>A0A191ZYX2_9RALS</name>
<dbReference type="OrthoDB" id="9788221at2"/>
<comment type="similarity">
    <text evidence="1">Belongs to the PhzF family.</text>
</comment>
<sequence length="293" mass="31349">MQIEAHIVNAFVDERSGGNPAGVVINADRLTTPQKLAVAKRIGLSETAFVSTSERATVKLEFFTPTQQIAHCGHATIATFSLLRARGLVPLGALTKETVDGIRHIQVSANAVYMEQRAPTYYSIALTSELAQRVAATLGLPLGRISNTHGLTVVNTGNAFLMVHLPDEHTVASLTPDFALVEAVSQALNLIGYYVFSQSTREPGRHAGARMFAPRYGIPEESATGTAAGPLACLLHDHLGIADRQIRIEQGWLMQPPSPSLIQIDLETNDAGVSLLMVGGAAHVDRSTIVDIE</sequence>
<evidence type="ECO:0000313" key="3">
    <source>
        <dbReference type="EMBL" id="ANJ73324.1"/>
    </source>
</evidence>
<dbReference type="SUPFAM" id="SSF54506">
    <property type="entry name" value="Diaminopimelate epimerase-like"/>
    <property type="match status" value="1"/>
</dbReference>
<dbReference type="GO" id="GO:0005737">
    <property type="term" value="C:cytoplasm"/>
    <property type="evidence" value="ECO:0007669"/>
    <property type="project" value="TreeGrafter"/>
</dbReference>
<dbReference type="PANTHER" id="PTHR13774:SF39">
    <property type="entry name" value="BIOSYNTHESIS PROTEIN, PUTATIVE-RELATED"/>
    <property type="match status" value="1"/>
</dbReference>
<dbReference type="Gene3D" id="3.10.310.10">
    <property type="entry name" value="Diaminopimelate Epimerase, Chain A, domain 1"/>
    <property type="match status" value="2"/>
</dbReference>
<dbReference type="PANTHER" id="PTHR13774">
    <property type="entry name" value="PHENAZINE BIOSYNTHESIS PROTEIN"/>
    <property type="match status" value="1"/>
</dbReference>
<keyword evidence="4" id="KW-1185">Reference proteome</keyword>
<accession>A0A191ZYX2</accession>
<reference evidence="4" key="1">
    <citation type="submission" date="2016-06" db="EMBL/GenBank/DDBJ databases">
        <authorList>
            <person name="Xu Y."/>
            <person name="Nagy A."/>
            <person name="Yan X."/>
            <person name="Kim S.W."/>
            <person name="Haley B."/>
            <person name="Liu N.T."/>
            <person name="Nou X."/>
        </authorList>
    </citation>
    <scope>NUCLEOTIDE SEQUENCE [LARGE SCALE GENOMIC DNA]</scope>
    <source>
        <strain evidence="4">ATCC 49129</strain>
    </source>
</reference>
<dbReference type="Pfam" id="PF02567">
    <property type="entry name" value="PhzC-PhzF"/>
    <property type="match status" value="1"/>
</dbReference>
<dbReference type="InterPro" id="IPR003719">
    <property type="entry name" value="Phenazine_PhzF-like"/>
</dbReference>
<evidence type="ECO:0000256" key="2">
    <source>
        <dbReference type="ARBA" id="ARBA00023235"/>
    </source>
</evidence>
<organism evidence="3 4">
    <name type="scientific">Ralstonia insidiosa</name>
    <dbReference type="NCBI Taxonomy" id="190721"/>
    <lineage>
        <taxon>Bacteria</taxon>
        <taxon>Pseudomonadati</taxon>
        <taxon>Pseudomonadota</taxon>
        <taxon>Betaproteobacteria</taxon>
        <taxon>Burkholderiales</taxon>
        <taxon>Burkholderiaceae</taxon>
        <taxon>Ralstonia</taxon>
    </lineage>
</organism>
<dbReference type="EMBL" id="CP016022">
    <property type="protein sequence ID" value="ANJ73324.1"/>
    <property type="molecule type" value="Genomic_DNA"/>
</dbReference>
<gene>
    <name evidence="3" type="ORF">A9Y76_12950</name>
</gene>
<keyword evidence="2" id="KW-0413">Isomerase</keyword>
<evidence type="ECO:0000313" key="4">
    <source>
        <dbReference type="Proteomes" id="UP000078572"/>
    </source>
</evidence>
<dbReference type="Proteomes" id="UP000078572">
    <property type="component" value="Chromosome 1"/>
</dbReference>
<evidence type="ECO:0000256" key="1">
    <source>
        <dbReference type="ARBA" id="ARBA00008270"/>
    </source>
</evidence>
<dbReference type="PIRSF" id="PIRSF016184">
    <property type="entry name" value="PhzC_PhzF"/>
    <property type="match status" value="1"/>
</dbReference>
<dbReference type="RefSeq" id="WP_064804640.1">
    <property type="nucleotide sequence ID" value="NZ_CP016022.1"/>
</dbReference>
<dbReference type="AlphaFoldDB" id="A0A191ZYX2"/>
<dbReference type="NCBIfam" id="TIGR00654">
    <property type="entry name" value="PhzF_family"/>
    <property type="match status" value="1"/>
</dbReference>
<protein>
    <submittedName>
        <fullName evidence="3">Phenazine biosynthesis protein</fullName>
    </submittedName>
</protein>
<proteinExistence type="inferred from homology"/>